<dbReference type="InterPro" id="IPR002941">
    <property type="entry name" value="DNA_methylase_N4/N6"/>
</dbReference>
<proteinExistence type="inferred from homology"/>
<keyword evidence="6" id="KW-1185">Reference proteome</keyword>
<comment type="caution">
    <text evidence="5">The sequence shown here is derived from an EMBL/GenBank/DDBJ whole genome shotgun (WGS) entry which is preliminary data.</text>
</comment>
<protein>
    <recommendedName>
        <fullName evidence="3">Methyltransferase</fullName>
        <ecNumber evidence="3">2.1.1.-</ecNumber>
    </recommendedName>
</protein>
<evidence type="ECO:0000256" key="3">
    <source>
        <dbReference type="RuleBase" id="RU362026"/>
    </source>
</evidence>
<dbReference type="AlphaFoldDB" id="A0A3E1NQT7"/>
<gene>
    <name evidence="5" type="ORF">DXN05_04855</name>
</gene>
<comment type="similarity">
    <text evidence="3">Belongs to the N(4)/N(6)-methyltransferase family.</text>
</comment>
<feature type="domain" description="DNA methylase N-4/N-6" evidence="4">
    <location>
        <begin position="101"/>
        <end position="299"/>
    </location>
</feature>
<accession>A0A3E1NQT7</accession>
<dbReference type="GO" id="GO:0008170">
    <property type="term" value="F:N-methyltransferase activity"/>
    <property type="evidence" value="ECO:0007669"/>
    <property type="project" value="InterPro"/>
</dbReference>
<dbReference type="GO" id="GO:0032259">
    <property type="term" value="P:methylation"/>
    <property type="evidence" value="ECO:0007669"/>
    <property type="project" value="UniProtKB-KW"/>
</dbReference>
<evidence type="ECO:0000256" key="1">
    <source>
        <dbReference type="ARBA" id="ARBA00022603"/>
    </source>
</evidence>
<name>A0A3E1NQT7_9BACT</name>
<dbReference type="PRINTS" id="PR00508">
    <property type="entry name" value="S21N4MTFRASE"/>
</dbReference>
<organism evidence="5 6">
    <name type="scientific">Deminuibacter soli</name>
    <dbReference type="NCBI Taxonomy" id="2291815"/>
    <lineage>
        <taxon>Bacteria</taxon>
        <taxon>Pseudomonadati</taxon>
        <taxon>Bacteroidota</taxon>
        <taxon>Chitinophagia</taxon>
        <taxon>Chitinophagales</taxon>
        <taxon>Chitinophagaceae</taxon>
        <taxon>Deminuibacter</taxon>
    </lineage>
</organism>
<dbReference type="Gene3D" id="3.40.50.150">
    <property type="entry name" value="Vaccinia Virus protein VP39"/>
    <property type="match status" value="1"/>
</dbReference>
<dbReference type="EC" id="2.1.1.-" evidence="3"/>
<dbReference type="Proteomes" id="UP000261284">
    <property type="component" value="Unassembled WGS sequence"/>
</dbReference>
<dbReference type="Pfam" id="PF01555">
    <property type="entry name" value="N6_N4_Mtase"/>
    <property type="match status" value="1"/>
</dbReference>
<evidence type="ECO:0000313" key="5">
    <source>
        <dbReference type="EMBL" id="RFM30296.1"/>
    </source>
</evidence>
<evidence type="ECO:0000313" key="6">
    <source>
        <dbReference type="Proteomes" id="UP000261284"/>
    </source>
</evidence>
<dbReference type="OrthoDB" id="9800801at2"/>
<dbReference type="InterPro" id="IPR001091">
    <property type="entry name" value="RM_Methyltransferase"/>
</dbReference>
<dbReference type="RefSeq" id="WP_116846052.1">
    <property type="nucleotide sequence ID" value="NZ_QTJU01000001.1"/>
</dbReference>
<dbReference type="EMBL" id="QTJU01000001">
    <property type="protein sequence ID" value="RFM30296.1"/>
    <property type="molecule type" value="Genomic_DNA"/>
</dbReference>
<reference evidence="5 6" key="1">
    <citation type="submission" date="2018-08" db="EMBL/GenBank/DDBJ databases">
        <title>Chitinophagaceae sp. K23C18032701, a novel bacterium isolated from forest soil.</title>
        <authorList>
            <person name="Wang C."/>
        </authorList>
    </citation>
    <scope>NUCLEOTIDE SEQUENCE [LARGE SCALE GENOMIC DNA]</scope>
    <source>
        <strain evidence="5 6">K23C18032701</strain>
    </source>
</reference>
<sequence>MIYSIRAIQDKHSIVPEEMNKLIQLHKVKVGKSGMLSKNAYELLISHLGKETDSDSKPIYILNGNKVPVKNKPYYETPDGRISIFQDDVISFLQGLPPNSVDLIVTDPAYSGMNQKLKLGRGKIIGKYNEAGKEGAKWFEEFHDTEENYKAFLEACFRVLKKDRHIYLMFDSFSLLSLAPIAREVFEVKNVLCWDKANIGLGHYFRRRHEFILFASKGKRNLNSKNIPDVWKIKRVTSSAYPTQKPVEVFELMLKGSASKDFVVCDPFLGSGSAAIAALKQNCKFLGCDISSKSVSLSKDRISQFLKTRIDPYQKASLLGDDDAMTKLFFNGKLK</sequence>
<dbReference type="InterPro" id="IPR029063">
    <property type="entry name" value="SAM-dependent_MTases_sf"/>
</dbReference>
<keyword evidence="2 5" id="KW-0808">Transferase</keyword>
<dbReference type="SUPFAM" id="SSF53335">
    <property type="entry name" value="S-adenosyl-L-methionine-dependent methyltransferases"/>
    <property type="match status" value="1"/>
</dbReference>
<keyword evidence="1 5" id="KW-0489">Methyltransferase</keyword>
<dbReference type="GO" id="GO:0003677">
    <property type="term" value="F:DNA binding"/>
    <property type="evidence" value="ECO:0007669"/>
    <property type="project" value="InterPro"/>
</dbReference>
<evidence type="ECO:0000259" key="4">
    <source>
        <dbReference type="Pfam" id="PF01555"/>
    </source>
</evidence>
<evidence type="ECO:0000256" key="2">
    <source>
        <dbReference type="ARBA" id="ARBA00022679"/>
    </source>
</evidence>